<proteinExistence type="predicted"/>
<dbReference type="Gene3D" id="3.90.1300.10">
    <property type="entry name" value="Amidase signature (AS) domain"/>
    <property type="match status" value="1"/>
</dbReference>
<dbReference type="PANTHER" id="PTHR43372:SF4">
    <property type="entry name" value="FATTY-ACID AMIDE HYDROLASE 2"/>
    <property type="match status" value="1"/>
</dbReference>
<dbReference type="EMBL" id="NCKV01032991">
    <property type="protein sequence ID" value="RWS18879.1"/>
    <property type="molecule type" value="Genomic_DNA"/>
</dbReference>
<evidence type="ECO:0000313" key="2">
    <source>
        <dbReference type="Proteomes" id="UP000288716"/>
    </source>
</evidence>
<accession>A0A443RV15</accession>
<dbReference type="GO" id="GO:0012505">
    <property type="term" value="C:endomembrane system"/>
    <property type="evidence" value="ECO:0007669"/>
    <property type="project" value="TreeGrafter"/>
</dbReference>
<dbReference type="InterPro" id="IPR036928">
    <property type="entry name" value="AS_sf"/>
</dbReference>
<dbReference type="SUPFAM" id="SSF75304">
    <property type="entry name" value="Amidase signature (AS) enzymes"/>
    <property type="match status" value="1"/>
</dbReference>
<name>A0A443RV15_9ACAR</name>
<dbReference type="AlphaFoldDB" id="A0A443RV15"/>
<evidence type="ECO:0000313" key="1">
    <source>
        <dbReference type="EMBL" id="RWS18879.1"/>
    </source>
</evidence>
<dbReference type="Proteomes" id="UP000288716">
    <property type="component" value="Unassembled WGS sequence"/>
</dbReference>
<keyword evidence="1" id="KW-0378">Hydrolase</keyword>
<keyword evidence="2" id="KW-1185">Reference proteome</keyword>
<dbReference type="VEuPathDB" id="VectorBase:LDEU013161"/>
<dbReference type="InterPro" id="IPR052739">
    <property type="entry name" value="FAAH2"/>
</dbReference>
<sequence length="153" mass="16873">MSDRNEKISFTYEFIKSVFGMSCHTVRGTLCGLLNNCNSKFDSTKSEFVDLLRCKFNEVLGPNAVFLYPSGAEIDLFSTQTLLELYSLGYTSVFNVLGVPVTQCPLGLNSNGLPLGLQIATTPFNDHISIAVATELELHFGGWKPPCKLNVKR</sequence>
<dbReference type="OrthoDB" id="6512515at2759"/>
<protein>
    <submittedName>
        <fullName evidence="1">Fatty-acid amide hydrolase 2-like protein</fullName>
    </submittedName>
</protein>
<gene>
    <name evidence="1" type="ORF">B4U80_07325</name>
</gene>
<organism evidence="1 2">
    <name type="scientific">Leptotrombidium deliense</name>
    <dbReference type="NCBI Taxonomy" id="299467"/>
    <lineage>
        <taxon>Eukaryota</taxon>
        <taxon>Metazoa</taxon>
        <taxon>Ecdysozoa</taxon>
        <taxon>Arthropoda</taxon>
        <taxon>Chelicerata</taxon>
        <taxon>Arachnida</taxon>
        <taxon>Acari</taxon>
        <taxon>Acariformes</taxon>
        <taxon>Trombidiformes</taxon>
        <taxon>Prostigmata</taxon>
        <taxon>Anystina</taxon>
        <taxon>Parasitengona</taxon>
        <taxon>Trombiculoidea</taxon>
        <taxon>Trombiculidae</taxon>
        <taxon>Leptotrombidium</taxon>
    </lineage>
</organism>
<reference evidence="1 2" key="1">
    <citation type="journal article" date="2018" name="Gigascience">
        <title>Genomes of trombidid mites reveal novel predicted allergens and laterally-transferred genes associated with secondary metabolism.</title>
        <authorList>
            <person name="Dong X."/>
            <person name="Chaisiri K."/>
            <person name="Xia D."/>
            <person name="Armstrong S.D."/>
            <person name="Fang Y."/>
            <person name="Donnelly M.J."/>
            <person name="Kadowaki T."/>
            <person name="McGarry J.W."/>
            <person name="Darby A.C."/>
            <person name="Makepeace B.L."/>
        </authorList>
    </citation>
    <scope>NUCLEOTIDE SEQUENCE [LARGE SCALE GENOMIC DNA]</scope>
    <source>
        <strain evidence="1">UoL-UT</strain>
    </source>
</reference>
<comment type="caution">
    <text evidence="1">The sequence shown here is derived from an EMBL/GenBank/DDBJ whole genome shotgun (WGS) entry which is preliminary data.</text>
</comment>
<dbReference type="STRING" id="299467.A0A443RV15"/>
<dbReference type="GO" id="GO:0016787">
    <property type="term" value="F:hydrolase activity"/>
    <property type="evidence" value="ECO:0007669"/>
    <property type="project" value="UniProtKB-KW"/>
</dbReference>
<dbReference type="PANTHER" id="PTHR43372">
    <property type="entry name" value="FATTY-ACID AMIDE HYDROLASE"/>
    <property type="match status" value="1"/>
</dbReference>